<dbReference type="PANTHER" id="PTHR34835:SF90">
    <property type="entry name" value="AMINOTRANSFERASE-LIKE PLANT MOBILE DOMAIN-CONTAINING PROTEIN"/>
    <property type="match status" value="1"/>
</dbReference>
<keyword evidence="1" id="KW-0175">Coiled coil</keyword>
<comment type="caution">
    <text evidence="3">The sequence shown here is derived from an EMBL/GenBank/DDBJ whole genome shotgun (WGS) entry which is preliminary data.</text>
</comment>
<evidence type="ECO:0000256" key="2">
    <source>
        <dbReference type="SAM" id="MobiDB-lite"/>
    </source>
</evidence>
<reference evidence="3 4" key="1">
    <citation type="journal article" date="2018" name="Mol. Plant">
        <title>The genome of Artemisia annua provides insight into the evolution of Asteraceae family and artemisinin biosynthesis.</title>
        <authorList>
            <person name="Shen Q."/>
            <person name="Zhang L."/>
            <person name="Liao Z."/>
            <person name="Wang S."/>
            <person name="Yan T."/>
            <person name="Shi P."/>
            <person name="Liu M."/>
            <person name="Fu X."/>
            <person name="Pan Q."/>
            <person name="Wang Y."/>
            <person name="Lv Z."/>
            <person name="Lu X."/>
            <person name="Zhang F."/>
            <person name="Jiang W."/>
            <person name="Ma Y."/>
            <person name="Chen M."/>
            <person name="Hao X."/>
            <person name="Li L."/>
            <person name="Tang Y."/>
            <person name="Lv G."/>
            <person name="Zhou Y."/>
            <person name="Sun X."/>
            <person name="Brodelius P.E."/>
            <person name="Rose J.K.C."/>
            <person name="Tang K."/>
        </authorList>
    </citation>
    <scope>NUCLEOTIDE SEQUENCE [LARGE SCALE GENOMIC DNA]</scope>
    <source>
        <strain evidence="4">cv. Huhao1</strain>
        <tissue evidence="3">Leaf</tissue>
    </source>
</reference>
<name>A0A2U1MWG5_ARTAN</name>
<dbReference type="OrthoDB" id="1746575at2759"/>
<dbReference type="EMBL" id="PKPP01004190">
    <property type="protein sequence ID" value="PWA65587.1"/>
    <property type="molecule type" value="Genomic_DNA"/>
</dbReference>
<keyword evidence="4" id="KW-1185">Reference proteome</keyword>
<accession>A0A2U1MWG5</accession>
<feature type="region of interest" description="Disordered" evidence="2">
    <location>
        <begin position="352"/>
        <end position="487"/>
    </location>
</feature>
<dbReference type="Proteomes" id="UP000245207">
    <property type="component" value="Unassembled WGS sequence"/>
</dbReference>
<evidence type="ECO:0000313" key="4">
    <source>
        <dbReference type="Proteomes" id="UP000245207"/>
    </source>
</evidence>
<evidence type="ECO:0000256" key="1">
    <source>
        <dbReference type="SAM" id="Coils"/>
    </source>
</evidence>
<feature type="compositionally biased region" description="Low complexity" evidence="2">
    <location>
        <begin position="354"/>
        <end position="367"/>
    </location>
</feature>
<feature type="compositionally biased region" description="Basic and acidic residues" evidence="2">
    <location>
        <begin position="405"/>
        <end position="476"/>
    </location>
</feature>
<sequence length="582" mass="67946">METEQQKDEKEASNKKEAEEKSKEQIHISGNKKRKVYPTLKERTTVKPFFEAMHALNVERKKVIRQMGFGKLIDFPISEVPTKLAFFVVDILDTETMNLRLPTGNLQISPQTVKVVLGLPKGSRRLERNEEERENNDQFEQEWKDQYKDENKLTINEISKMNFLMLVANTFAACNNTLVVKTTVLENILEEDDVRYIDRCTYVYECARLSKKHWATRKRDKTEVDYYGPVTFLMLAYLQYTKFDGINVQRRITAFKSWDANLLKSREILELDNTKYFGMVDIIGGLNGQEIDAQMEEIYQILEDKLENISNERDFFEELIKENLYKFGKDKRLIQYRERLKNIFKNTNEAFQETSPFSSSTSTESSSINFGTSDDEDDNNGDEGDKKPTCADENGDSMIVDDDEADKHDAPNDYNEKSNFDDDENTKGIGKDEDSQKKEGSSNIRNEDTGMNEVRSKKDSEAAENKKVTSQKIDDEKVNEEEEKPEKDFSMWDEIINKTDDELRKEFRELREKQNQMTRKKDEDILDEVCIELCKKIERETIVKKHNTGFEFFKNQNKTKNLVNLHKALVLISNQDLSHPLI</sequence>
<dbReference type="AlphaFoldDB" id="A0A2U1MWG5"/>
<dbReference type="PANTHER" id="PTHR34835">
    <property type="entry name" value="OS07G0283600 PROTEIN-RELATED"/>
    <property type="match status" value="1"/>
</dbReference>
<feature type="compositionally biased region" description="Basic and acidic residues" evidence="2">
    <location>
        <begin position="1"/>
        <end position="26"/>
    </location>
</feature>
<dbReference type="STRING" id="35608.A0A2U1MWG5"/>
<feature type="compositionally biased region" description="Acidic residues" evidence="2">
    <location>
        <begin position="393"/>
        <end position="404"/>
    </location>
</feature>
<feature type="compositionally biased region" description="Acidic residues" evidence="2">
    <location>
        <begin position="373"/>
        <end position="382"/>
    </location>
</feature>
<feature type="coiled-coil region" evidence="1">
    <location>
        <begin position="496"/>
        <end position="523"/>
    </location>
</feature>
<evidence type="ECO:0000313" key="3">
    <source>
        <dbReference type="EMBL" id="PWA65587.1"/>
    </source>
</evidence>
<organism evidence="3 4">
    <name type="scientific">Artemisia annua</name>
    <name type="common">Sweet wormwood</name>
    <dbReference type="NCBI Taxonomy" id="35608"/>
    <lineage>
        <taxon>Eukaryota</taxon>
        <taxon>Viridiplantae</taxon>
        <taxon>Streptophyta</taxon>
        <taxon>Embryophyta</taxon>
        <taxon>Tracheophyta</taxon>
        <taxon>Spermatophyta</taxon>
        <taxon>Magnoliopsida</taxon>
        <taxon>eudicotyledons</taxon>
        <taxon>Gunneridae</taxon>
        <taxon>Pentapetalae</taxon>
        <taxon>asterids</taxon>
        <taxon>campanulids</taxon>
        <taxon>Asterales</taxon>
        <taxon>Asteraceae</taxon>
        <taxon>Asteroideae</taxon>
        <taxon>Anthemideae</taxon>
        <taxon>Artemisiinae</taxon>
        <taxon>Artemisia</taxon>
    </lineage>
</organism>
<feature type="region of interest" description="Disordered" evidence="2">
    <location>
        <begin position="1"/>
        <end position="32"/>
    </location>
</feature>
<feature type="coiled-coil region" evidence="1">
    <location>
        <begin position="292"/>
        <end position="319"/>
    </location>
</feature>
<protein>
    <submittedName>
        <fullName evidence="3">Uncharacterized protein</fullName>
    </submittedName>
</protein>
<proteinExistence type="predicted"/>
<gene>
    <name evidence="3" type="ORF">CTI12_AA331900</name>
</gene>